<dbReference type="EMBL" id="GBRH01237331">
    <property type="protein sequence ID" value="JAD60564.1"/>
    <property type="molecule type" value="Transcribed_RNA"/>
</dbReference>
<name>A0A0A9B9E4_ARUDO</name>
<reference evidence="2" key="2">
    <citation type="journal article" date="2015" name="Data Brief">
        <title>Shoot transcriptome of the giant reed, Arundo donax.</title>
        <authorList>
            <person name="Barrero R.A."/>
            <person name="Guerrero F.D."/>
            <person name="Moolhuijzen P."/>
            <person name="Goolsby J.A."/>
            <person name="Tidwell J."/>
            <person name="Bellgard S.E."/>
            <person name="Bellgard M.I."/>
        </authorList>
    </citation>
    <scope>NUCLEOTIDE SEQUENCE</scope>
    <source>
        <tissue evidence="2">Shoot tissue taken approximately 20 cm above the soil surface</tissue>
    </source>
</reference>
<accession>A0A0A9B9E4</accession>
<evidence type="ECO:0000256" key="1">
    <source>
        <dbReference type="SAM" id="MobiDB-lite"/>
    </source>
</evidence>
<feature type="region of interest" description="Disordered" evidence="1">
    <location>
        <begin position="1"/>
        <end position="28"/>
    </location>
</feature>
<sequence>MALLESGRSKVQNLDDSSNSSSQSSGPT</sequence>
<dbReference type="AlphaFoldDB" id="A0A0A9B9E4"/>
<feature type="compositionally biased region" description="Low complexity" evidence="1">
    <location>
        <begin position="12"/>
        <end position="28"/>
    </location>
</feature>
<protein>
    <submittedName>
        <fullName evidence="2">Uncharacterized protein</fullName>
    </submittedName>
</protein>
<organism evidence="2">
    <name type="scientific">Arundo donax</name>
    <name type="common">Giant reed</name>
    <name type="synonym">Donax arundinaceus</name>
    <dbReference type="NCBI Taxonomy" id="35708"/>
    <lineage>
        <taxon>Eukaryota</taxon>
        <taxon>Viridiplantae</taxon>
        <taxon>Streptophyta</taxon>
        <taxon>Embryophyta</taxon>
        <taxon>Tracheophyta</taxon>
        <taxon>Spermatophyta</taxon>
        <taxon>Magnoliopsida</taxon>
        <taxon>Liliopsida</taxon>
        <taxon>Poales</taxon>
        <taxon>Poaceae</taxon>
        <taxon>PACMAD clade</taxon>
        <taxon>Arundinoideae</taxon>
        <taxon>Arundineae</taxon>
        <taxon>Arundo</taxon>
    </lineage>
</organism>
<evidence type="ECO:0000313" key="2">
    <source>
        <dbReference type="EMBL" id="JAD60564.1"/>
    </source>
</evidence>
<reference evidence="2" key="1">
    <citation type="submission" date="2014-09" db="EMBL/GenBank/DDBJ databases">
        <authorList>
            <person name="Magalhaes I.L.F."/>
            <person name="Oliveira U."/>
            <person name="Santos F.R."/>
            <person name="Vidigal T.H.D.A."/>
            <person name="Brescovit A.D."/>
            <person name="Santos A.J."/>
        </authorList>
    </citation>
    <scope>NUCLEOTIDE SEQUENCE</scope>
    <source>
        <tissue evidence="2">Shoot tissue taken approximately 20 cm above the soil surface</tissue>
    </source>
</reference>
<proteinExistence type="predicted"/>